<evidence type="ECO:0000313" key="2">
    <source>
        <dbReference type="Proteomes" id="UP000268014"/>
    </source>
</evidence>
<evidence type="ECO:0000313" key="3">
    <source>
        <dbReference type="WBParaSite" id="HPLM_0001693701-mRNA-1"/>
    </source>
</evidence>
<keyword evidence="2" id="KW-1185">Reference proteome</keyword>
<dbReference type="Proteomes" id="UP000268014">
    <property type="component" value="Unassembled WGS sequence"/>
</dbReference>
<reference evidence="3" key="1">
    <citation type="submission" date="2017-02" db="UniProtKB">
        <authorList>
            <consortium name="WormBaseParasite"/>
        </authorList>
    </citation>
    <scope>IDENTIFICATION</scope>
</reference>
<accession>A0A0N4WYI3</accession>
<dbReference type="AlphaFoldDB" id="A0A0N4WYI3"/>
<dbReference type="EMBL" id="UZAF01019668">
    <property type="protein sequence ID" value="VDO62487.1"/>
    <property type="molecule type" value="Genomic_DNA"/>
</dbReference>
<proteinExistence type="predicted"/>
<dbReference type="WBParaSite" id="HPLM_0001693701-mRNA-1">
    <property type="protein sequence ID" value="HPLM_0001693701-mRNA-1"/>
    <property type="gene ID" value="HPLM_0001693701"/>
</dbReference>
<gene>
    <name evidence="1" type="ORF">HPLM_LOCUS16929</name>
</gene>
<name>A0A0N4WYI3_HAEPC</name>
<protein>
    <submittedName>
        <fullName evidence="3">CST complex subunit TEN1</fullName>
    </submittedName>
</protein>
<evidence type="ECO:0000313" key="1">
    <source>
        <dbReference type="EMBL" id="VDO62487.1"/>
    </source>
</evidence>
<sequence length="127" mass="14272">MLSYVLADETCNTPNTSKPITTLVLDDINVIIFGAYSCSWKLESDAPRTASTKFVREIVRFEPVKDLNGNRDFYVHYCYEVRKVVATEGEIEVAIGEVAEIGKPALEKNVIYSLSDFCPYPRELAKA</sequence>
<organism evidence="3">
    <name type="scientific">Haemonchus placei</name>
    <name type="common">Barber's pole worm</name>
    <dbReference type="NCBI Taxonomy" id="6290"/>
    <lineage>
        <taxon>Eukaryota</taxon>
        <taxon>Metazoa</taxon>
        <taxon>Ecdysozoa</taxon>
        <taxon>Nematoda</taxon>
        <taxon>Chromadorea</taxon>
        <taxon>Rhabditida</taxon>
        <taxon>Rhabditina</taxon>
        <taxon>Rhabditomorpha</taxon>
        <taxon>Strongyloidea</taxon>
        <taxon>Trichostrongylidae</taxon>
        <taxon>Haemonchus</taxon>
    </lineage>
</organism>
<reference evidence="1 2" key="2">
    <citation type="submission" date="2018-11" db="EMBL/GenBank/DDBJ databases">
        <authorList>
            <consortium name="Pathogen Informatics"/>
        </authorList>
    </citation>
    <scope>NUCLEOTIDE SEQUENCE [LARGE SCALE GENOMIC DNA]</scope>
    <source>
        <strain evidence="1 2">MHpl1</strain>
    </source>
</reference>